<dbReference type="PANTHER" id="PTHR16301">
    <property type="entry name" value="IMPACT-RELATED"/>
    <property type="match status" value="1"/>
</dbReference>
<dbReference type="GO" id="GO:0005840">
    <property type="term" value="C:ribosome"/>
    <property type="evidence" value="ECO:0007669"/>
    <property type="project" value="UniProtKB-KW"/>
</dbReference>
<keyword evidence="5" id="KW-1185">Reference proteome</keyword>
<dbReference type="GO" id="GO:0005737">
    <property type="term" value="C:cytoplasm"/>
    <property type="evidence" value="ECO:0007669"/>
    <property type="project" value="TreeGrafter"/>
</dbReference>
<dbReference type="InterPro" id="IPR023582">
    <property type="entry name" value="Impact"/>
</dbReference>
<dbReference type="GO" id="GO:0140469">
    <property type="term" value="P:GCN2-mediated signaling"/>
    <property type="evidence" value="ECO:0007669"/>
    <property type="project" value="TreeGrafter"/>
</dbReference>
<dbReference type="PANTHER" id="PTHR16301:SF24">
    <property type="entry name" value="RWD DOMAIN-CONTAINING PROTEIN"/>
    <property type="match status" value="1"/>
</dbReference>
<keyword evidence="4" id="KW-0687">Ribonucleoprotein</keyword>
<sequence length="348" mass="38884">MENHTGEQSNCYSIKELVSILEANNRSALSAELSILEAIFGAESISGSCDLCTAEGLSEQSNLITLNVELQLSTGSESAQEDPLFKIRTLIPDGYPTQALSLKFELLSCYLGPFRVDEELIEAVKKTGERVFVEGCGIYDGIEQIKDLLTTHYIKKVDLRKNFFHESKDGFDKSNASSSNENYDQTLDNELLGLSIDLKEDHLYEFFTSSTIVDRKSVFIGYSVRLTDPKEVPKIMSQLLSDKKIAKATHKMTAWRCEFNGFLHQDNDDDGETAAGSRMQHLLNILQVKNVFVCVSRWFGGVHLGSDRFKHINQATREALLQGGFISSSPKSPSKKSLRSKFIGKSRN</sequence>
<feature type="region of interest" description="Disordered" evidence="2">
    <location>
        <begin position="326"/>
        <end position="348"/>
    </location>
</feature>
<dbReference type="Pfam" id="PF01205">
    <property type="entry name" value="Impact_N"/>
    <property type="match status" value="1"/>
</dbReference>
<protein>
    <submittedName>
        <fullName evidence="4">Ribosomal protein S5 domain 2-type protein</fullName>
    </submittedName>
</protein>
<evidence type="ECO:0000313" key="5">
    <source>
        <dbReference type="Proteomes" id="UP001153365"/>
    </source>
</evidence>
<dbReference type="InterPro" id="IPR001498">
    <property type="entry name" value="Impact_N"/>
</dbReference>
<dbReference type="InterPro" id="IPR036956">
    <property type="entry name" value="Impact_N_sf"/>
</dbReference>
<proteinExistence type="inferred from homology"/>
<dbReference type="AlphaFoldDB" id="A0AAV0BGJ7"/>
<comment type="caution">
    <text evidence="4">The sequence shown here is derived from an EMBL/GenBank/DDBJ whole genome shotgun (WGS) entry which is preliminary data.</text>
</comment>
<dbReference type="SUPFAM" id="SSF54211">
    <property type="entry name" value="Ribosomal protein S5 domain 2-like"/>
    <property type="match status" value="1"/>
</dbReference>
<comment type="similarity">
    <text evidence="1">Belongs to the IMPACT family.</text>
</comment>
<keyword evidence="4" id="KW-0689">Ribosomal protein</keyword>
<evidence type="ECO:0000256" key="2">
    <source>
        <dbReference type="SAM" id="MobiDB-lite"/>
    </source>
</evidence>
<name>A0AAV0BGJ7_PHAPC</name>
<dbReference type="InterPro" id="IPR020568">
    <property type="entry name" value="Ribosomal_Su5_D2-typ_SF"/>
</dbReference>
<dbReference type="Proteomes" id="UP001153365">
    <property type="component" value="Unassembled WGS sequence"/>
</dbReference>
<feature type="domain" description="Impact N-terminal" evidence="3">
    <location>
        <begin position="215"/>
        <end position="320"/>
    </location>
</feature>
<organism evidence="4 5">
    <name type="scientific">Phakopsora pachyrhizi</name>
    <name type="common">Asian soybean rust disease fungus</name>
    <dbReference type="NCBI Taxonomy" id="170000"/>
    <lineage>
        <taxon>Eukaryota</taxon>
        <taxon>Fungi</taxon>
        <taxon>Dikarya</taxon>
        <taxon>Basidiomycota</taxon>
        <taxon>Pucciniomycotina</taxon>
        <taxon>Pucciniomycetes</taxon>
        <taxon>Pucciniales</taxon>
        <taxon>Phakopsoraceae</taxon>
        <taxon>Phakopsora</taxon>
    </lineage>
</organism>
<accession>A0AAV0BGJ7</accession>
<feature type="compositionally biased region" description="Basic residues" evidence="2">
    <location>
        <begin position="333"/>
        <end position="348"/>
    </location>
</feature>
<gene>
    <name evidence="4" type="ORF">PPACK8108_LOCUS21080</name>
</gene>
<dbReference type="Gene3D" id="3.30.230.30">
    <property type="entry name" value="Impact, N-terminal domain"/>
    <property type="match status" value="1"/>
</dbReference>
<dbReference type="GO" id="GO:0006446">
    <property type="term" value="P:regulation of translational initiation"/>
    <property type="evidence" value="ECO:0007669"/>
    <property type="project" value="TreeGrafter"/>
</dbReference>
<reference evidence="4" key="1">
    <citation type="submission" date="2022-06" db="EMBL/GenBank/DDBJ databases">
        <authorList>
            <consortium name="SYNGENTA / RWTH Aachen University"/>
        </authorList>
    </citation>
    <scope>NUCLEOTIDE SEQUENCE</scope>
</reference>
<dbReference type="EMBL" id="CALTRL010005791">
    <property type="protein sequence ID" value="CAH7686433.1"/>
    <property type="molecule type" value="Genomic_DNA"/>
</dbReference>
<evidence type="ECO:0000313" key="4">
    <source>
        <dbReference type="EMBL" id="CAH7686433.1"/>
    </source>
</evidence>
<evidence type="ECO:0000259" key="3">
    <source>
        <dbReference type="Pfam" id="PF01205"/>
    </source>
</evidence>
<evidence type="ECO:0000256" key="1">
    <source>
        <dbReference type="ARBA" id="ARBA00007665"/>
    </source>
</evidence>